<dbReference type="GO" id="GO:0005886">
    <property type="term" value="C:plasma membrane"/>
    <property type="evidence" value="ECO:0007669"/>
    <property type="project" value="UniProtKB-SubCell"/>
</dbReference>
<feature type="transmembrane region" description="Helical" evidence="7">
    <location>
        <begin position="371"/>
        <end position="394"/>
    </location>
</feature>
<feature type="transmembrane region" description="Helical" evidence="7">
    <location>
        <begin position="104"/>
        <end position="121"/>
    </location>
</feature>
<sequence length="426" mass="46272">MILKRGLMMANVQTNTSLPEPKPMGYKELLSIRHYLYLLGAQFVSDLGEGVYRLALAWAMLQMTGSALMMSTVLVAQMVPAIIFGIFAGVMVDRGNKRKYMLQADFYRGLVVAAVVALWYLEWLQPWMLIVASVILASFTAFFTPARSVAVRFLVPDHALMQAKSLSSSTNTIVSLVAPALGGLLVAIDMGLAFLVNAVTFFLSLLLISLIRNEELTKVVEGKLNFAIFKKSLQEGYKTIMGNPTLKSLVYYVVLLNLLLAPSGVLIPMYAFQVSDMGATGLAVFEITYFAGVLLGSIALGYLTRWPKIALVITGIVLLLVAFLALAFVENFYIATVLMLVLGLGTPMTNVPLSTMFALKVPRELLGRASSAIGILTMTSAPLALSLSGSVLAMVSISEFFMYISGFGLLLVVMMLLNPVIRKSEA</sequence>
<evidence type="ECO:0000256" key="3">
    <source>
        <dbReference type="ARBA" id="ARBA00022475"/>
    </source>
</evidence>
<dbReference type="KEGG" id="tum:CBW65_13490"/>
<dbReference type="Pfam" id="PF07690">
    <property type="entry name" value="MFS_1"/>
    <property type="match status" value="1"/>
</dbReference>
<dbReference type="InterPro" id="IPR036259">
    <property type="entry name" value="MFS_trans_sf"/>
</dbReference>
<evidence type="ECO:0000313" key="9">
    <source>
        <dbReference type="EMBL" id="ARU61932.1"/>
    </source>
</evidence>
<dbReference type="CDD" id="cd06173">
    <property type="entry name" value="MFS_MefA_like"/>
    <property type="match status" value="1"/>
</dbReference>
<protein>
    <recommendedName>
        <fullName evidence="8">Major facilitator superfamily (MFS) profile domain-containing protein</fullName>
    </recommendedName>
</protein>
<evidence type="ECO:0000256" key="2">
    <source>
        <dbReference type="ARBA" id="ARBA00022448"/>
    </source>
</evidence>
<dbReference type="EMBL" id="CP021434">
    <property type="protein sequence ID" value="ARU61932.1"/>
    <property type="molecule type" value="Genomic_DNA"/>
</dbReference>
<feature type="transmembrane region" description="Helical" evidence="7">
    <location>
        <begin position="249"/>
        <end position="272"/>
    </location>
</feature>
<dbReference type="InterPro" id="IPR011701">
    <property type="entry name" value="MFS"/>
</dbReference>
<accession>A0A1Y0IMY1</accession>
<dbReference type="SUPFAM" id="SSF103473">
    <property type="entry name" value="MFS general substrate transporter"/>
    <property type="match status" value="1"/>
</dbReference>
<keyword evidence="6 7" id="KW-0472">Membrane</keyword>
<evidence type="ECO:0000313" key="10">
    <source>
        <dbReference type="Proteomes" id="UP000195437"/>
    </source>
</evidence>
<feature type="domain" description="Major facilitator superfamily (MFS) profile" evidence="8">
    <location>
        <begin position="34"/>
        <end position="422"/>
    </location>
</feature>
<keyword evidence="2" id="KW-0813">Transport</keyword>
<comment type="subcellular location">
    <subcellularLocation>
        <location evidence="1">Cell membrane</location>
        <topology evidence="1">Multi-pass membrane protein</topology>
    </subcellularLocation>
</comment>
<dbReference type="GO" id="GO:0022857">
    <property type="term" value="F:transmembrane transporter activity"/>
    <property type="evidence" value="ECO:0007669"/>
    <property type="project" value="InterPro"/>
</dbReference>
<keyword evidence="10" id="KW-1185">Reference proteome</keyword>
<evidence type="ECO:0000256" key="5">
    <source>
        <dbReference type="ARBA" id="ARBA00022989"/>
    </source>
</evidence>
<keyword evidence="3" id="KW-1003">Cell membrane</keyword>
<evidence type="ECO:0000259" key="8">
    <source>
        <dbReference type="PROSITE" id="PS50850"/>
    </source>
</evidence>
<dbReference type="Gene3D" id="1.20.1250.20">
    <property type="entry name" value="MFS general substrate transporter like domains"/>
    <property type="match status" value="1"/>
</dbReference>
<dbReference type="Proteomes" id="UP000195437">
    <property type="component" value="Chromosome"/>
</dbReference>
<keyword evidence="4 7" id="KW-0812">Transmembrane</keyword>
<evidence type="ECO:0000256" key="7">
    <source>
        <dbReference type="SAM" id="Phobius"/>
    </source>
</evidence>
<dbReference type="PANTHER" id="PTHR23513:SF6">
    <property type="entry name" value="MAJOR FACILITATOR SUPERFAMILY ASSOCIATED DOMAIN-CONTAINING PROTEIN"/>
    <property type="match status" value="1"/>
</dbReference>
<gene>
    <name evidence="9" type="ORF">CBW65_13490</name>
</gene>
<evidence type="ECO:0000256" key="1">
    <source>
        <dbReference type="ARBA" id="ARBA00004651"/>
    </source>
</evidence>
<feature type="transmembrane region" description="Helical" evidence="7">
    <location>
        <begin position="334"/>
        <end position="359"/>
    </location>
</feature>
<feature type="transmembrane region" description="Helical" evidence="7">
    <location>
        <begin position="192"/>
        <end position="211"/>
    </location>
</feature>
<keyword evidence="5 7" id="KW-1133">Transmembrane helix</keyword>
<organism evidence="9 10">
    <name type="scientific">Tumebacillus avium</name>
    <dbReference type="NCBI Taxonomy" id="1903704"/>
    <lineage>
        <taxon>Bacteria</taxon>
        <taxon>Bacillati</taxon>
        <taxon>Bacillota</taxon>
        <taxon>Bacilli</taxon>
        <taxon>Bacillales</taxon>
        <taxon>Alicyclobacillaceae</taxon>
        <taxon>Tumebacillus</taxon>
    </lineage>
</organism>
<dbReference type="AlphaFoldDB" id="A0A1Y0IMY1"/>
<reference evidence="10" key="1">
    <citation type="submission" date="2017-05" db="EMBL/GenBank/DDBJ databases">
        <authorList>
            <person name="Sung H."/>
        </authorList>
    </citation>
    <scope>NUCLEOTIDE SEQUENCE [LARGE SCALE GENOMIC DNA]</scope>
    <source>
        <strain evidence="10">AR23208</strain>
    </source>
</reference>
<dbReference type="PROSITE" id="PS50850">
    <property type="entry name" value="MFS"/>
    <property type="match status" value="1"/>
</dbReference>
<evidence type="ECO:0000256" key="4">
    <source>
        <dbReference type="ARBA" id="ARBA00022692"/>
    </source>
</evidence>
<dbReference type="PANTHER" id="PTHR23513">
    <property type="entry name" value="INTEGRAL MEMBRANE EFFLUX PROTEIN-RELATED"/>
    <property type="match status" value="1"/>
</dbReference>
<feature type="transmembrane region" description="Helical" evidence="7">
    <location>
        <begin position="166"/>
        <end position="186"/>
    </location>
</feature>
<feature type="transmembrane region" description="Helical" evidence="7">
    <location>
        <begin position="278"/>
        <end position="302"/>
    </location>
</feature>
<proteinExistence type="predicted"/>
<name>A0A1Y0IMY1_9BACL</name>
<feature type="transmembrane region" description="Helical" evidence="7">
    <location>
        <begin position="67"/>
        <end position="92"/>
    </location>
</feature>
<evidence type="ECO:0000256" key="6">
    <source>
        <dbReference type="ARBA" id="ARBA00023136"/>
    </source>
</evidence>
<dbReference type="InterPro" id="IPR020846">
    <property type="entry name" value="MFS_dom"/>
</dbReference>
<feature type="transmembrane region" description="Helical" evidence="7">
    <location>
        <begin position="127"/>
        <end position="146"/>
    </location>
</feature>
<feature type="transmembrane region" description="Helical" evidence="7">
    <location>
        <begin position="400"/>
        <end position="421"/>
    </location>
</feature>
<feature type="transmembrane region" description="Helical" evidence="7">
    <location>
        <begin position="309"/>
        <end position="328"/>
    </location>
</feature>